<feature type="transmembrane region" description="Helical" evidence="7">
    <location>
        <begin position="363"/>
        <end position="387"/>
    </location>
</feature>
<evidence type="ECO:0000256" key="3">
    <source>
        <dbReference type="ARBA" id="ARBA00022692"/>
    </source>
</evidence>
<organism evidence="9 10">
    <name type="scientific">Thermodesulfobacterium commune</name>
    <dbReference type="NCBI Taxonomy" id="1741"/>
    <lineage>
        <taxon>Bacteria</taxon>
        <taxon>Pseudomonadati</taxon>
        <taxon>Thermodesulfobacteriota</taxon>
        <taxon>Thermodesulfobacteria</taxon>
        <taxon>Thermodesulfobacteriales</taxon>
        <taxon>Thermodesulfobacteriaceae</taxon>
        <taxon>Thermodesulfobacterium</taxon>
    </lineage>
</organism>
<comment type="subcellular location">
    <subcellularLocation>
        <location evidence="1">Endomembrane system</location>
        <topology evidence="1">Multi-pass membrane protein</topology>
    </subcellularLocation>
    <subcellularLocation>
        <location evidence="6">Membrane</location>
        <topology evidence="6">Multi-pass membrane protein</topology>
    </subcellularLocation>
</comment>
<dbReference type="GO" id="GO:0003954">
    <property type="term" value="F:NADH dehydrogenase activity"/>
    <property type="evidence" value="ECO:0007669"/>
    <property type="project" value="TreeGrafter"/>
</dbReference>
<feature type="transmembrane region" description="Helical" evidence="7">
    <location>
        <begin position="138"/>
        <end position="155"/>
    </location>
</feature>
<evidence type="ECO:0000256" key="2">
    <source>
        <dbReference type="ARBA" id="ARBA00009025"/>
    </source>
</evidence>
<feature type="transmembrane region" description="Helical" evidence="7">
    <location>
        <begin position="302"/>
        <end position="321"/>
    </location>
</feature>
<dbReference type="GO" id="GO:0008137">
    <property type="term" value="F:NADH dehydrogenase (ubiquinone) activity"/>
    <property type="evidence" value="ECO:0007669"/>
    <property type="project" value="InterPro"/>
</dbReference>
<dbReference type="InterPro" id="IPR003918">
    <property type="entry name" value="NADH_UbQ_OxRdtase"/>
</dbReference>
<dbReference type="NCBIfam" id="TIGR01972">
    <property type="entry name" value="NDH_I_M"/>
    <property type="match status" value="1"/>
</dbReference>
<dbReference type="GO" id="GO:0012505">
    <property type="term" value="C:endomembrane system"/>
    <property type="evidence" value="ECO:0007669"/>
    <property type="project" value="UniProtKB-SubCell"/>
</dbReference>
<dbReference type="InterPro" id="IPR001750">
    <property type="entry name" value="ND/Mrp_TM"/>
</dbReference>
<evidence type="ECO:0000256" key="6">
    <source>
        <dbReference type="RuleBase" id="RU000320"/>
    </source>
</evidence>
<dbReference type="PANTHER" id="PTHR43507:SF1">
    <property type="entry name" value="NADH-UBIQUINONE OXIDOREDUCTASE CHAIN 4"/>
    <property type="match status" value="1"/>
</dbReference>
<feature type="transmembrane region" description="Helical" evidence="7">
    <location>
        <begin position="209"/>
        <end position="232"/>
    </location>
</feature>
<dbReference type="EMBL" id="DLVE01000100">
    <property type="protein sequence ID" value="HAA84684.1"/>
    <property type="molecule type" value="Genomic_DNA"/>
</dbReference>
<dbReference type="NCBIfam" id="NF004499">
    <property type="entry name" value="PRK05846.1-3"/>
    <property type="match status" value="1"/>
</dbReference>
<evidence type="ECO:0000256" key="4">
    <source>
        <dbReference type="ARBA" id="ARBA00022989"/>
    </source>
</evidence>
<dbReference type="PRINTS" id="PR01437">
    <property type="entry name" value="NUOXDRDTASE4"/>
</dbReference>
<comment type="caution">
    <text evidence="9">The sequence shown here is derived from an EMBL/GenBank/DDBJ whole genome shotgun (WGS) entry which is preliminary data.</text>
</comment>
<feature type="domain" description="NADH:quinone oxidoreductase/Mrp antiporter transmembrane" evidence="8">
    <location>
        <begin position="131"/>
        <end position="412"/>
    </location>
</feature>
<evidence type="ECO:0000313" key="9">
    <source>
        <dbReference type="EMBL" id="HAA84684.1"/>
    </source>
</evidence>
<keyword evidence="4 7" id="KW-1133">Transmembrane helix</keyword>
<accession>A0A3B8NDA1</accession>
<gene>
    <name evidence="9" type="ORF">DCE01_07895</name>
</gene>
<dbReference type="Proteomes" id="UP000257240">
    <property type="component" value="Unassembled WGS sequence"/>
</dbReference>
<evidence type="ECO:0000259" key="8">
    <source>
        <dbReference type="Pfam" id="PF00361"/>
    </source>
</evidence>
<feature type="transmembrane region" description="Helical" evidence="7">
    <location>
        <begin position="407"/>
        <end position="429"/>
    </location>
</feature>
<sequence length="491" mass="55166">MGELGFPTLSFLIFFPLLGAALIFLVKKESLAKFIALGTTLLNLVFGIPLWTNFDKTNPQFQFVETFWWIPFLNAYYKVGIDGISLLFVMLTLLISVLCVLCSWTAIKQRVKEFYALLLMMETIMLGVFCALDMFLFYVFWEAMLIPMFLLIGIWGSHNRIYASVKFVIFTFAGSVLMLIGIIVLYYAGGKTFDVIELSKVQLPVNLQYWLFLAFFVAFAVKVPMFPFHTWLPDAHTEAPTAGSVILAGILLKVGAYGFLRFTIPFCPEATLGLKEMMQIISVIAIIYGALVTLMQTDFKRLIAYSSISHMGFVTLGIFTLNKEAIEGAILQMINHGIVTGALFMCIGVIYERTHTRDLSKYGGLGEVVPIFVFFYTLFSAAAIGFPGTNSFIGEFLIALGVFKDRILLGAFLPLGFVLGTAYMVWLYYRVVFKEVPAEIKDQLYDLNLREVLMFIPLVVLVFMIGFYPQVLLGVLKGSVIQILNFLTEGL</sequence>
<keyword evidence="5 7" id="KW-0472">Membrane</keyword>
<dbReference type="GO" id="GO:0015990">
    <property type="term" value="P:electron transport coupled proton transport"/>
    <property type="evidence" value="ECO:0007669"/>
    <property type="project" value="TreeGrafter"/>
</dbReference>
<evidence type="ECO:0000256" key="7">
    <source>
        <dbReference type="SAM" id="Phobius"/>
    </source>
</evidence>
<proteinExistence type="inferred from homology"/>
<dbReference type="GO" id="GO:0048039">
    <property type="term" value="F:ubiquinone binding"/>
    <property type="evidence" value="ECO:0007669"/>
    <property type="project" value="TreeGrafter"/>
</dbReference>
<evidence type="ECO:0000256" key="1">
    <source>
        <dbReference type="ARBA" id="ARBA00004127"/>
    </source>
</evidence>
<feature type="transmembrane region" description="Helical" evidence="7">
    <location>
        <begin position="167"/>
        <end position="189"/>
    </location>
</feature>
<dbReference type="GO" id="GO:0042773">
    <property type="term" value="P:ATP synthesis coupled electron transport"/>
    <property type="evidence" value="ECO:0007669"/>
    <property type="project" value="InterPro"/>
</dbReference>
<feature type="transmembrane region" description="Helical" evidence="7">
    <location>
        <begin position="31"/>
        <end position="51"/>
    </location>
</feature>
<dbReference type="GO" id="GO:0016020">
    <property type="term" value="C:membrane"/>
    <property type="evidence" value="ECO:0007669"/>
    <property type="project" value="UniProtKB-SubCell"/>
</dbReference>
<feature type="transmembrane region" description="Helical" evidence="7">
    <location>
        <begin position="449"/>
        <end position="468"/>
    </location>
</feature>
<protein>
    <submittedName>
        <fullName evidence="9">NADH-quinone oxidoreductase subunit M</fullName>
    </submittedName>
</protein>
<feature type="transmembrane region" description="Helical" evidence="7">
    <location>
        <begin position="333"/>
        <end position="351"/>
    </location>
</feature>
<evidence type="ECO:0000256" key="5">
    <source>
        <dbReference type="ARBA" id="ARBA00023136"/>
    </source>
</evidence>
<dbReference type="PANTHER" id="PTHR43507">
    <property type="entry name" value="NADH-UBIQUINONE OXIDOREDUCTASE CHAIN 4"/>
    <property type="match status" value="1"/>
</dbReference>
<feature type="transmembrane region" description="Helical" evidence="7">
    <location>
        <begin position="114"/>
        <end position="132"/>
    </location>
</feature>
<keyword evidence="3 6" id="KW-0812">Transmembrane</keyword>
<evidence type="ECO:0000313" key="10">
    <source>
        <dbReference type="Proteomes" id="UP000257240"/>
    </source>
</evidence>
<dbReference type="AlphaFoldDB" id="A0A3B8NDA1"/>
<name>A0A3B8NDA1_9BACT</name>
<dbReference type="Pfam" id="PF00361">
    <property type="entry name" value="Proton_antipo_M"/>
    <property type="match status" value="1"/>
</dbReference>
<comment type="similarity">
    <text evidence="2">Belongs to the complex I subunit 4 family.</text>
</comment>
<feature type="transmembrane region" description="Helical" evidence="7">
    <location>
        <begin position="84"/>
        <end position="107"/>
    </location>
</feature>
<reference evidence="9 10" key="1">
    <citation type="journal article" date="2018" name="Nat. Biotechnol.">
        <title>A standardized bacterial taxonomy based on genome phylogeny substantially revises the tree of life.</title>
        <authorList>
            <person name="Parks D.H."/>
            <person name="Chuvochina M."/>
            <person name="Waite D.W."/>
            <person name="Rinke C."/>
            <person name="Skarshewski A."/>
            <person name="Chaumeil P.A."/>
            <person name="Hugenholtz P."/>
        </authorList>
    </citation>
    <scope>NUCLEOTIDE SEQUENCE [LARGE SCALE GENOMIC DNA]</scope>
    <source>
        <strain evidence="9">UBA12529</strain>
    </source>
</reference>
<dbReference type="InterPro" id="IPR010227">
    <property type="entry name" value="NADH_Q_OxRdtase_chainM/4"/>
</dbReference>
<feature type="transmembrane region" description="Helical" evidence="7">
    <location>
        <begin position="276"/>
        <end position="295"/>
    </location>
</feature>
<feature type="transmembrane region" description="Helical" evidence="7">
    <location>
        <begin position="244"/>
        <end position="264"/>
    </location>
</feature>
<feature type="transmembrane region" description="Helical" evidence="7">
    <location>
        <begin position="6"/>
        <end position="26"/>
    </location>
</feature>